<dbReference type="Gene3D" id="3.30.342.10">
    <property type="entry name" value="DNA Polymerase, chain B, domain 1"/>
    <property type="match status" value="1"/>
</dbReference>
<reference evidence="27" key="1">
    <citation type="submission" date="2016-04" db="UniProtKB">
        <authorList>
            <consortium name="WormBaseParasite"/>
        </authorList>
    </citation>
    <scope>IDENTIFICATION</scope>
</reference>
<dbReference type="GO" id="GO:0000166">
    <property type="term" value="F:nucleotide binding"/>
    <property type="evidence" value="ECO:0007669"/>
    <property type="project" value="InterPro"/>
</dbReference>
<evidence type="ECO:0000256" key="9">
    <source>
        <dbReference type="ARBA" id="ARBA00022723"/>
    </source>
</evidence>
<dbReference type="SMART" id="SM00486">
    <property type="entry name" value="POLBc"/>
    <property type="match status" value="1"/>
</dbReference>
<dbReference type="Pfam" id="PF14260">
    <property type="entry name" value="zf-C4pol"/>
    <property type="match status" value="1"/>
</dbReference>
<evidence type="ECO:0000259" key="21">
    <source>
        <dbReference type="Pfam" id="PF00136"/>
    </source>
</evidence>
<dbReference type="PRINTS" id="PR00106">
    <property type="entry name" value="DNAPOLB"/>
</dbReference>
<dbReference type="InterPro" id="IPR006134">
    <property type="entry name" value="DNA-dir_DNA_pol_B_multi_dom"/>
</dbReference>
<dbReference type="InterPro" id="IPR042087">
    <property type="entry name" value="DNA_pol_B_thumb"/>
</dbReference>
<comment type="catalytic activity">
    <reaction evidence="19 20">
        <text>DNA(n) + a 2'-deoxyribonucleoside 5'-triphosphate = DNA(n+1) + diphosphate</text>
        <dbReference type="Rhea" id="RHEA:22508"/>
        <dbReference type="Rhea" id="RHEA-COMP:17339"/>
        <dbReference type="Rhea" id="RHEA-COMP:17340"/>
        <dbReference type="ChEBI" id="CHEBI:33019"/>
        <dbReference type="ChEBI" id="CHEBI:61560"/>
        <dbReference type="ChEBI" id="CHEBI:173112"/>
        <dbReference type="EC" id="2.7.7.7"/>
    </reaction>
</comment>
<evidence type="ECO:0000313" key="26">
    <source>
        <dbReference type="Proteomes" id="UP000274131"/>
    </source>
</evidence>
<evidence type="ECO:0000256" key="17">
    <source>
        <dbReference type="ARBA" id="ARBA00023125"/>
    </source>
</evidence>
<evidence type="ECO:0000256" key="19">
    <source>
        <dbReference type="ARBA" id="ARBA00049244"/>
    </source>
</evidence>
<evidence type="ECO:0000256" key="13">
    <source>
        <dbReference type="ARBA" id="ARBA00022839"/>
    </source>
</evidence>
<evidence type="ECO:0000256" key="2">
    <source>
        <dbReference type="ARBA" id="ARBA00004123"/>
    </source>
</evidence>
<dbReference type="InterPro" id="IPR023211">
    <property type="entry name" value="DNA_pol_palm_dom_sf"/>
</dbReference>
<evidence type="ECO:0000256" key="14">
    <source>
        <dbReference type="ARBA" id="ARBA00022932"/>
    </source>
</evidence>
<keyword evidence="5 20" id="KW-0808">Transferase</keyword>
<evidence type="ECO:0000256" key="16">
    <source>
        <dbReference type="ARBA" id="ARBA00023014"/>
    </source>
</evidence>
<dbReference type="InterPro" id="IPR006172">
    <property type="entry name" value="DNA-dir_DNA_pol_B"/>
</dbReference>
<gene>
    <name evidence="25" type="ORF">EVEC_LOCUS4482</name>
</gene>
<dbReference type="GO" id="GO:0006297">
    <property type="term" value="P:nucleotide-excision repair, DNA gap filling"/>
    <property type="evidence" value="ECO:0007669"/>
    <property type="project" value="TreeGrafter"/>
</dbReference>
<keyword evidence="4 20" id="KW-0004">4Fe-4S</keyword>
<dbReference type="AlphaFoldDB" id="A0A0N4V3X2"/>
<dbReference type="EMBL" id="UXUI01007870">
    <property type="protein sequence ID" value="VDD89731.1"/>
    <property type="molecule type" value="Genomic_DNA"/>
</dbReference>
<keyword evidence="17 20" id="KW-0238">DNA-binding</keyword>
<evidence type="ECO:0000256" key="5">
    <source>
        <dbReference type="ARBA" id="ARBA00022679"/>
    </source>
</evidence>
<dbReference type="GO" id="GO:0008296">
    <property type="term" value="F:3'-5'-DNA exonuclease activity"/>
    <property type="evidence" value="ECO:0007669"/>
    <property type="project" value="TreeGrafter"/>
</dbReference>
<dbReference type="CDD" id="cd05777">
    <property type="entry name" value="DNA_polB_delta_exo"/>
    <property type="match status" value="1"/>
</dbReference>
<feature type="domain" description="DNA polymerase delta/zeta catalytic subunit N-terminal" evidence="24">
    <location>
        <begin position="89"/>
        <end position="168"/>
    </location>
</feature>
<dbReference type="EC" id="2.7.7.7" evidence="20"/>
<dbReference type="Pfam" id="PF00136">
    <property type="entry name" value="DNA_pol_B"/>
    <property type="match status" value="1"/>
</dbReference>
<dbReference type="STRING" id="51028.A0A0N4V3X2"/>
<dbReference type="InterPro" id="IPR025687">
    <property type="entry name" value="Znf-C4pol"/>
</dbReference>
<evidence type="ECO:0000259" key="23">
    <source>
        <dbReference type="Pfam" id="PF14260"/>
    </source>
</evidence>
<evidence type="ECO:0000256" key="8">
    <source>
        <dbReference type="ARBA" id="ARBA00022722"/>
    </source>
</evidence>
<dbReference type="GO" id="GO:0003887">
    <property type="term" value="F:DNA-directed DNA polymerase activity"/>
    <property type="evidence" value="ECO:0007669"/>
    <property type="project" value="UniProtKB-KW"/>
</dbReference>
<dbReference type="GO" id="GO:0043625">
    <property type="term" value="C:delta DNA polymerase complex"/>
    <property type="evidence" value="ECO:0007669"/>
    <property type="project" value="TreeGrafter"/>
</dbReference>
<dbReference type="InterPro" id="IPR043502">
    <property type="entry name" value="DNA/RNA_pol_sf"/>
</dbReference>
<evidence type="ECO:0000313" key="27">
    <source>
        <dbReference type="WBParaSite" id="EVEC_0000477401-mRNA-1"/>
    </source>
</evidence>
<evidence type="ECO:0000313" key="25">
    <source>
        <dbReference type="EMBL" id="VDD89731.1"/>
    </source>
</evidence>
<evidence type="ECO:0000256" key="12">
    <source>
        <dbReference type="ARBA" id="ARBA00022833"/>
    </source>
</evidence>
<dbReference type="GO" id="GO:0045004">
    <property type="term" value="P:DNA replication proofreading"/>
    <property type="evidence" value="ECO:0007669"/>
    <property type="project" value="TreeGrafter"/>
</dbReference>
<dbReference type="InterPro" id="IPR036397">
    <property type="entry name" value="RNaseH_sf"/>
</dbReference>
<dbReference type="WBParaSite" id="EVEC_0000477401-mRNA-1">
    <property type="protein sequence ID" value="EVEC_0000477401-mRNA-1"/>
    <property type="gene ID" value="EVEC_0000477401"/>
</dbReference>
<comment type="subcellular location">
    <subcellularLocation>
        <location evidence="2 20">Nucleus</location>
    </subcellularLocation>
</comment>
<keyword evidence="8" id="KW-0540">Nuclease</keyword>
<evidence type="ECO:0000256" key="10">
    <source>
        <dbReference type="ARBA" id="ARBA00022771"/>
    </source>
</evidence>
<evidence type="ECO:0000256" key="15">
    <source>
        <dbReference type="ARBA" id="ARBA00023004"/>
    </source>
</evidence>
<keyword evidence="13" id="KW-0269">Exonuclease</keyword>
<dbReference type="CDD" id="cd05533">
    <property type="entry name" value="POLBc_delta"/>
    <property type="match status" value="1"/>
</dbReference>
<dbReference type="FunFam" id="3.30.420.10:FF:000004">
    <property type="entry name" value="DNA polymerase"/>
    <property type="match status" value="1"/>
</dbReference>
<dbReference type="Proteomes" id="UP000274131">
    <property type="component" value="Unassembled WGS sequence"/>
</dbReference>
<evidence type="ECO:0000256" key="1">
    <source>
        <dbReference type="ARBA" id="ARBA00001966"/>
    </source>
</evidence>
<dbReference type="InterPro" id="IPR056435">
    <property type="entry name" value="DPOD/Z_N"/>
</dbReference>
<dbReference type="PANTHER" id="PTHR10322:SF23">
    <property type="entry name" value="DNA POLYMERASE DELTA CATALYTIC SUBUNIT"/>
    <property type="match status" value="1"/>
</dbReference>
<dbReference type="SUPFAM" id="SSF56672">
    <property type="entry name" value="DNA/RNA polymerases"/>
    <property type="match status" value="1"/>
</dbReference>
<name>A0A0N4V3X2_ENTVE</name>
<organism evidence="27">
    <name type="scientific">Enterobius vermicularis</name>
    <name type="common">Human pinworm</name>
    <dbReference type="NCBI Taxonomy" id="51028"/>
    <lineage>
        <taxon>Eukaryota</taxon>
        <taxon>Metazoa</taxon>
        <taxon>Ecdysozoa</taxon>
        <taxon>Nematoda</taxon>
        <taxon>Chromadorea</taxon>
        <taxon>Rhabditida</taxon>
        <taxon>Spirurina</taxon>
        <taxon>Oxyuridomorpha</taxon>
        <taxon>Oxyuroidea</taxon>
        <taxon>Oxyuridae</taxon>
        <taxon>Enterobius</taxon>
    </lineage>
</organism>
<evidence type="ECO:0000256" key="7">
    <source>
        <dbReference type="ARBA" id="ARBA00022705"/>
    </source>
</evidence>
<dbReference type="Gene3D" id="1.10.132.60">
    <property type="entry name" value="DNA polymerase family B, C-terminal domain"/>
    <property type="match status" value="1"/>
</dbReference>
<keyword evidence="11" id="KW-0378">Hydrolase</keyword>
<keyword evidence="6 20" id="KW-0548">Nucleotidyltransferase</keyword>
<dbReference type="GO" id="GO:0051539">
    <property type="term" value="F:4 iron, 4 sulfur cluster binding"/>
    <property type="evidence" value="ECO:0007669"/>
    <property type="project" value="UniProtKB-KW"/>
</dbReference>
<dbReference type="GO" id="GO:0003677">
    <property type="term" value="F:DNA binding"/>
    <property type="evidence" value="ECO:0007669"/>
    <property type="project" value="UniProtKB-KW"/>
</dbReference>
<feature type="domain" description="C4-type zinc-finger of DNA polymerase delta" evidence="23">
    <location>
        <begin position="939"/>
        <end position="1003"/>
    </location>
</feature>
<proteinExistence type="inferred from homology"/>
<dbReference type="FunFam" id="1.10.132.60:FF:000001">
    <property type="entry name" value="DNA polymerase"/>
    <property type="match status" value="1"/>
</dbReference>
<dbReference type="GO" id="GO:0006287">
    <property type="term" value="P:base-excision repair, gap-filling"/>
    <property type="evidence" value="ECO:0007669"/>
    <property type="project" value="TreeGrafter"/>
</dbReference>
<comment type="cofactor">
    <cofactor evidence="1 20">
        <name>[4Fe-4S] cluster</name>
        <dbReference type="ChEBI" id="CHEBI:49883"/>
    </cofactor>
</comment>
<dbReference type="Gene3D" id="1.10.287.690">
    <property type="entry name" value="Helix hairpin bin"/>
    <property type="match status" value="1"/>
</dbReference>
<reference evidence="25 26" key="2">
    <citation type="submission" date="2018-10" db="EMBL/GenBank/DDBJ databases">
        <authorList>
            <consortium name="Pathogen Informatics"/>
        </authorList>
    </citation>
    <scope>NUCLEOTIDE SEQUENCE [LARGE SCALE GENOMIC DNA]</scope>
</reference>
<dbReference type="NCBIfam" id="TIGR00592">
    <property type="entry name" value="pol2"/>
    <property type="match status" value="1"/>
</dbReference>
<evidence type="ECO:0000256" key="3">
    <source>
        <dbReference type="ARBA" id="ARBA00005755"/>
    </source>
</evidence>
<dbReference type="GO" id="GO:0008270">
    <property type="term" value="F:zinc ion binding"/>
    <property type="evidence" value="ECO:0007669"/>
    <property type="project" value="UniProtKB-KW"/>
</dbReference>
<keyword evidence="18 20" id="KW-0539">Nucleus</keyword>
<evidence type="ECO:0000259" key="24">
    <source>
        <dbReference type="Pfam" id="PF24055"/>
    </source>
</evidence>
<comment type="similarity">
    <text evidence="3 20">Belongs to the DNA polymerase type-B family.</text>
</comment>
<dbReference type="InterPro" id="IPR017964">
    <property type="entry name" value="DNA-dir_DNA_pol_B_CS"/>
</dbReference>
<keyword evidence="26" id="KW-1185">Reference proteome</keyword>
<dbReference type="PANTHER" id="PTHR10322">
    <property type="entry name" value="DNA POLYMERASE CATALYTIC SUBUNIT"/>
    <property type="match status" value="1"/>
</dbReference>
<dbReference type="PROSITE" id="PS00116">
    <property type="entry name" value="DNA_POLYMERASE_B"/>
    <property type="match status" value="1"/>
</dbReference>
<dbReference type="Pfam" id="PF03104">
    <property type="entry name" value="DNA_pol_B_exo1"/>
    <property type="match status" value="1"/>
</dbReference>
<protein>
    <recommendedName>
        <fullName evidence="20">DNA polymerase</fullName>
        <ecNumber evidence="20">2.7.7.7</ecNumber>
    </recommendedName>
</protein>
<evidence type="ECO:0000256" key="20">
    <source>
        <dbReference type="RuleBase" id="RU000442"/>
    </source>
</evidence>
<evidence type="ECO:0000256" key="11">
    <source>
        <dbReference type="ARBA" id="ARBA00022801"/>
    </source>
</evidence>
<feature type="domain" description="DNA-directed DNA polymerase family B multifunctional" evidence="21">
    <location>
        <begin position="499"/>
        <end position="901"/>
    </location>
</feature>
<dbReference type="Pfam" id="PF24055">
    <property type="entry name" value="POL3_N"/>
    <property type="match status" value="1"/>
</dbReference>
<keyword evidence="12 20" id="KW-0862">Zinc</keyword>
<keyword evidence="16 20" id="KW-0411">Iron-sulfur</keyword>
<dbReference type="InterPro" id="IPR050240">
    <property type="entry name" value="DNA_pol_type-B"/>
</dbReference>
<accession>A0A0N4V3X2</accession>
<keyword evidence="9 20" id="KW-0479">Metal-binding</keyword>
<dbReference type="FunFam" id="1.10.287.690:FF:000001">
    <property type="entry name" value="DNA polymerase"/>
    <property type="match status" value="1"/>
</dbReference>
<evidence type="ECO:0000256" key="6">
    <source>
        <dbReference type="ARBA" id="ARBA00022695"/>
    </source>
</evidence>
<dbReference type="SUPFAM" id="SSF53098">
    <property type="entry name" value="Ribonuclease H-like"/>
    <property type="match status" value="1"/>
</dbReference>
<dbReference type="InterPro" id="IPR006133">
    <property type="entry name" value="DNA-dir_DNA_pol_B_exonuc"/>
</dbReference>
<dbReference type="OrthoDB" id="2414538at2759"/>
<feature type="domain" description="DNA-directed DNA polymerase family B exonuclease" evidence="22">
    <location>
        <begin position="190"/>
        <end position="427"/>
    </location>
</feature>
<dbReference type="InterPro" id="IPR012337">
    <property type="entry name" value="RNaseH-like_sf"/>
</dbReference>
<dbReference type="Gene3D" id="3.90.1600.10">
    <property type="entry name" value="Palm domain of DNA polymerase"/>
    <property type="match status" value="1"/>
</dbReference>
<keyword evidence="14 20" id="KW-0239">DNA-directed DNA polymerase</keyword>
<dbReference type="Gene3D" id="3.30.420.10">
    <property type="entry name" value="Ribonuclease H-like superfamily/Ribonuclease H"/>
    <property type="match status" value="1"/>
</dbReference>
<evidence type="ECO:0000256" key="18">
    <source>
        <dbReference type="ARBA" id="ARBA00023242"/>
    </source>
</evidence>
<keyword evidence="15 20" id="KW-0408">Iron</keyword>
<keyword evidence="10 20" id="KW-0863">Zinc-finger</keyword>
<evidence type="ECO:0000259" key="22">
    <source>
        <dbReference type="Pfam" id="PF03104"/>
    </source>
</evidence>
<keyword evidence="7 20" id="KW-0235">DNA replication</keyword>
<sequence>MRVLRCGISKHHVKLLSENRIVFISSNEFPEVEYFFFCTSSFSSATSSYVCYCFTEISAELLSDDSDNVVVRLFGVTRQGNSVCVLAHGFVPYFYVEIDDKFAPEHIEKAKGLINELFKVAFKEQGVSGTGLSKSLQNFVTDLEIVYGSELYGYQENTNKKFLKVFVLVGRRIFQMGIDLYGSGSIECYQSFEANIDFEVRFMVDANITSCGWIVLPKQEYSVVGDKAKVSRCQLEVNNIVAHAPDDAHEWSEIAPLRILSFDIECVGRKGIFPEPHSDPVIQIANMVKIQGTDEPFIRNCFALGETAPIIGTQVISCRTEEELLEVIFLQLIGKDFLLVAASNKLDFFRLICKRTKLFLEIEGKVSALCRVKALPSRTRDVPLSSRQMGNRTNRITNMEGRVIFDVFQVCVVQRDYKLRSYTLNSVSYNFLGEQKEDVDYSIISDLQNGTPATRHRLAVYCLKDAYLPLRLLDKLMSVINYIEMARVTGVPDQWKLQAKSLNVFLPVLDTSQADNTYEGATVIEPIRGFYNEPIATLDFASLYPSIMIAHNLCYTTLKNEDFIISPTNNRFVKPHIRHGILPQILEDLLAARKKAKADLKNATDPFRKMVLNGRQLALKISANSVYGFTGATVGKLPCLEISQSVTAFGRMMIDLTKTTVEKDYKTGAVDGKCPADAQVVYGDTDSVMVRFGVKDVKSAMDLGLHAAVEVSKCFKPPIKLEFEKVYFPFLLINKKRYAGLFFTKPDKHDKMDCKGLETVRRDNCPLVSNVLSNCLEKLLLNRDAALALQYAKKVISDLLCNRIDISELIITKELTRSSEAYAAKQAHVILAERMRERDPGSAPRLGDRVPYVIVARGQKVPAYEKAEDPLYVLQNNIPIDTAYYLENQLAKPLSRIFEPIIGDKAEQILISGEHTLVRTSVHAKNSALSQFFQKTERCLVCKSNLPKNVKDPTCAHCKPDEGKQFGIFKMALLNLTENQFGRLWTECQNCAGTMNCEVLCTS</sequence>
<evidence type="ECO:0000256" key="4">
    <source>
        <dbReference type="ARBA" id="ARBA00022485"/>
    </source>
</evidence>